<reference evidence="6 7" key="1">
    <citation type="submission" date="2018-11" db="EMBL/GenBank/DDBJ databases">
        <title>Complete genome sequence of Paenibacillus baekrokdamisoli strain KCTC 33723.</title>
        <authorList>
            <person name="Kang S.W."/>
            <person name="Lee K.C."/>
            <person name="Kim K.K."/>
            <person name="Kim J.S."/>
            <person name="Kim D.S."/>
            <person name="Ko S.H."/>
            <person name="Yang S.H."/>
            <person name="Lee J.S."/>
        </authorList>
    </citation>
    <scope>NUCLEOTIDE SEQUENCE [LARGE SCALE GENOMIC DNA]</scope>
    <source>
        <strain evidence="6 7">KCTC 33723</strain>
    </source>
</reference>
<accession>A0A3G9ITG1</accession>
<dbReference type="SUPFAM" id="SSF55874">
    <property type="entry name" value="ATPase domain of HSP90 chaperone/DNA topoisomerase II/histidine kinase"/>
    <property type="match status" value="1"/>
</dbReference>
<dbReference type="InterPro" id="IPR050640">
    <property type="entry name" value="Bact_2-comp_sensor_kinase"/>
</dbReference>
<dbReference type="InterPro" id="IPR010559">
    <property type="entry name" value="Sig_transdc_His_kin_internal"/>
</dbReference>
<evidence type="ECO:0000256" key="3">
    <source>
        <dbReference type="ARBA" id="ARBA00022553"/>
    </source>
</evidence>
<evidence type="ECO:0000313" key="6">
    <source>
        <dbReference type="EMBL" id="BBH21542.1"/>
    </source>
</evidence>
<dbReference type="PROSITE" id="PS50885">
    <property type="entry name" value="HAMP"/>
    <property type="match status" value="1"/>
</dbReference>
<dbReference type="KEGG" id="pbk:Back11_28870"/>
<name>A0A3G9ITG1_9BACL</name>
<evidence type="ECO:0000256" key="2">
    <source>
        <dbReference type="ARBA" id="ARBA00022475"/>
    </source>
</evidence>
<dbReference type="AlphaFoldDB" id="A0A3G9ITG1"/>
<dbReference type="Pfam" id="PF00672">
    <property type="entry name" value="HAMP"/>
    <property type="match status" value="1"/>
</dbReference>
<dbReference type="Pfam" id="PF06580">
    <property type="entry name" value="His_kinase"/>
    <property type="match status" value="1"/>
</dbReference>
<keyword evidence="3" id="KW-0597">Phosphoprotein</keyword>
<evidence type="ECO:0000256" key="1">
    <source>
        <dbReference type="ARBA" id="ARBA00004651"/>
    </source>
</evidence>
<sequence>MSFRSKLAITYTFFIAVLMFTMGTGFYAYNSFIFEKDAYARLNELTIKMSQQLDNLIQPMDYVSLDLISRSEMIDALRNLLEKDKGRSEYSRDLQESYRTLNSLAMKTLVKKEGYTINIFNEKGDFFTNSRDVQDIDVLANEITDLKWLNQARAKDGKKYIVPPSDQVWSTGSSESTFSLVRMIKDPGNEVGFIEVQNETKELSSVLSVGVDKEITVLLVNDNDEVVYRNKDVDMQSLQHYLSITENGSHPNNPVSGAPEVVYHVASSFTGWTLILIQEKASILKPLGVLKQMTAFIGAGVTLFTFIFFYVFSNRLTKPLRKLKNTMEKVRIENLPRKMVVKHENNEIEALNQSFQDMRMRLSDSINHEFKLRSMQLRAHFDSLQAQINPHFMHNMLNVLANMGMEAGAADVADTCRRISAMLRYSTSTDKRRTAIRDEVDHVDNYFYLMKKRFEHKLEFSIDVDEAMLDIEIPKIVLQPLVENAITHGFENRSGTMSIVIKGFISGNDWKIDISDNGSGFSEDILMDLETRIEHYSKQLLDHEDMAGLSIGGMGIISTFARLRLFYGEELRFELSNNDTIGACISIGGSRVQEYKGGNIVVQNHDRRR</sequence>
<keyword evidence="7" id="KW-1185">Reference proteome</keyword>
<dbReference type="Proteomes" id="UP000275368">
    <property type="component" value="Chromosome"/>
</dbReference>
<dbReference type="SMART" id="SM00304">
    <property type="entry name" value="HAMP"/>
    <property type="match status" value="1"/>
</dbReference>
<gene>
    <name evidence="6" type="ORF">Back11_28870</name>
</gene>
<dbReference type="SUPFAM" id="SSF158472">
    <property type="entry name" value="HAMP domain-like"/>
    <property type="match status" value="1"/>
</dbReference>
<dbReference type="PANTHER" id="PTHR34220:SF7">
    <property type="entry name" value="SENSOR HISTIDINE KINASE YPDA"/>
    <property type="match status" value="1"/>
</dbReference>
<keyword evidence="2" id="KW-1003">Cell membrane</keyword>
<dbReference type="Gene3D" id="3.30.565.10">
    <property type="entry name" value="Histidine kinase-like ATPase, C-terminal domain"/>
    <property type="match status" value="1"/>
</dbReference>
<dbReference type="InterPro" id="IPR036890">
    <property type="entry name" value="HATPase_C_sf"/>
</dbReference>
<dbReference type="CDD" id="cd06225">
    <property type="entry name" value="HAMP"/>
    <property type="match status" value="1"/>
</dbReference>
<dbReference type="InterPro" id="IPR003660">
    <property type="entry name" value="HAMP_dom"/>
</dbReference>
<proteinExistence type="predicted"/>
<dbReference type="GO" id="GO:0005886">
    <property type="term" value="C:plasma membrane"/>
    <property type="evidence" value="ECO:0007669"/>
    <property type="project" value="UniProtKB-SubCell"/>
</dbReference>
<dbReference type="EMBL" id="AP019308">
    <property type="protein sequence ID" value="BBH21542.1"/>
    <property type="molecule type" value="Genomic_DNA"/>
</dbReference>
<dbReference type="GO" id="GO:0000155">
    <property type="term" value="F:phosphorelay sensor kinase activity"/>
    <property type="evidence" value="ECO:0007669"/>
    <property type="project" value="InterPro"/>
</dbReference>
<evidence type="ECO:0000256" key="5">
    <source>
        <dbReference type="ARBA" id="ARBA00023136"/>
    </source>
</evidence>
<dbReference type="Gene3D" id="6.10.340.10">
    <property type="match status" value="1"/>
</dbReference>
<keyword evidence="6" id="KW-0418">Kinase</keyword>
<dbReference type="RefSeq" id="WP_125658202.1">
    <property type="nucleotide sequence ID" value="NZ_AP019308.1"/>
</dbReference>
<protein>
    <submittedName>
        <fullName evidence="6">Histidine kinase</fullName>
    </submittedName>
</protein>
<keyword evidence="4" id="KW-0808">Transferase</keyword>
<evidence type="ECO:0000256" key="4">
    <source>
        <dbReference type="ARBA" id="ARBA00022679"/>
    </source>
</evidence>
<comment type="subcellular location">
    <subcellularLocation>
        <location evidence="1">Cell membrane</location>
        <topology evidence="1">Multi-pass membrane protein</topology>
    </subcellularLocation>
</comment>
<dbReference type="OrthoDB" id="370211at2"/>
<dbReference type="PANTHER" id="PTHR34220">
    <property type="entry name" value="SENSOR HISTIDINE KINASE YPDA"/>
    <property type="match status" value="1"/>
</dbReference>
<organism evidence="6 7">
    <name type="scientific">Paenibacillus baekrokdamisoli</name>
    <dbReference type="NCBI Taxonomy" id="1712516"/>
    <lineage>
        <taxon>Bacteria</taxon>
        <taxon>Bacillati</taxon>
        <taxon>Bacillota</taxon>
        <taxon>Bacilli</taxon>
        <taxon>Bacillales</taxon>
        <taxon>Paenibacillaceae</taxon>
        <taxon>Paenibacillus</taxon>
    </lineage>
</organism>
<evidence type="ECO:0000313" key="7">
    <source>
        <dbReference type="Proteomes" id="UP000275368"/>
    </source>
</evidence>
<keyword evidence="5" id="KW-0472">Membrane</keyword>